<dbReference type="GO" id="GO:0009421">
    <property type="term" value="C:bacterial-type flagellum filament cap"/>
    <property type="evidence" value="ECO:0007669"/>
    <property type="project" value="InterPro"/>
</dbReference>
<evidence type="ECO:0000313" key="8">
    <source>
        <dbReference type="EMBL" id="GGA90229.1"/>
    </source>
</evidence>
<name>A0A8J2XSA1_9GAMM</name>
<dbReference type="GO" id="GO:0009424">
    <property type="term" value="C:bacterial-type flagellum hook"/>
    <property type="evidence" value="ECO:0007669"/>
    <property type="project" value="UniProtKB-UniRule"/>
</dbReference>
<feature type="domain" description="Flagellar hook-associated protein 2 N-terminal" evidence="6">
    <location>
        <begin position="11"/>
        <end position="108"/>
    </location>
</feature>
<dbReference type="InterPro" id="IPR010809">
    <property type="entry name" value="FliD_C"/>
</dbReference>
<comment type="function">
    <text evidence="5">Required for morphogenesis and for the elongation of the flagellar filament by facilitating polymerization of the flagellin monomers at the tip of growing filament. Forms a capping structure, which prevents flagellin subunits (transported through the central channel of the flagellum) from leaking out without polymerization at the distal end.</text>
</comment>
<protein>
    <recommendedName>
        <fullName evidence="5">Flagellar hook-associated protein 2</fullName>
        <shortName evidence="5">HAP2</shortName>
    </recommendedName>
    <alternativeName>
        <fullName evidence="5">Flagellar cap protein</fullName>
    </alternativeName>
</protein>
<organism evidence="8 9">
    <name type="scientific">Neiella marina</name>
    <dbReference type="NCBI Taxonomy" id="508461"/>
    <lineage>
        <taxon>Bacteria</taxon>
        <taxon>Pseudomonadati</taxon>
        <taxon>Pseudomonadota</taxon>
        <taxon>Gammaproteobacteria</taxon>
        <taxon>Alteromonadales</taxon>
        <taxon>Echinimonadaceae</taxon>
        <taxon>Neiella</taxon>
    </lineage>
</organism>
<evidence type="ECO:0000256" key="1">
    <source>
        <dbReference type="ARBA" id="ARBA00009764"/>
    </source>
</evidence>
<keyword evidence="9" id="KW-1185">Reference proteome</keyword>
<dbReference type="InterPro" id="IPR003481">
    <property type="entry name" value="FliD_N"/>
</dbReference>
<keyword evidence="8" id="KW-0966">Cell projection</keyword>
<feature type="domain" description="Flagellar hook-associated protein 2 C-terminal" evidence="7">
    <location>
        <begin position="226"/>
        <end position="451"/>
    </location>
</feature>
<evidence type="ECO:0000256" key="4">
    <source>
        <dbReference type="ARBA" id="ARBA00023143"/>
    </source>
</evidence>
<sequence>MSTISTPGIGSGIDINAIVGAYIDAERVPFEARTKEQEDRYVNQITGYGTLRTAVDTLESSLAKLTESDTYGGMKMTLSSSSYFAATIDETADAGSYEIEVQQLAEAQKLTSAGFVAEDPVGEGRLEISLGSDTFEITVAADATLDDIKEAINDATDNPGLSASIVTDDTGAHLVLNSSQTGLANQITIKAFDATDTEITDGTGLGKLQFDSADVAGSQMSETQSAQDAIIIIDGSLTVTNDSNLIEGAIEGVTFNLTDTNEPGETTRISISEDSGQINNAVKAFVDAYNNYIETSKSLQYVNLDADITAPLAGDATLRMMDRQFRGVVSSTFGETGINSLSNMGITTNRDGYLEVDSSALSEAIKSNTEDLQNFFIGTDEEPGMAVKLEAQLQIYSGADGIVSTRVDTLTGQVERLDIEREIFEERIATQEAQLYSRFNAMDAQVASLNNTLDFVTSQLKNLPGVVRNNKD</sequence>
<dbReference type="AlphaFoldDB" id="A0A8J2XSA1"/>
<dbReference type="RefSeq" id="WP_087507617.1">
    <property type="nucleotide sequence ID" value="NZ_BMDX01000031.1"/>
</dbReference>
<dbReference type="Pfam" id="PF07195">
    <property type="entry name" value="FliD_C"/>
    <property type="match status" value="1"/>
</dbReference>
<proteinExistence type="inferred from homology"/>
<accession>A0A8J2XSA1</accession>
<dbReference type="InterPro" id="IPR010810">
    <property type="entry name" value="Flagellin_hook_IN_motif"/>
</dbReference>
<dbReference type="PANTHER" id="PTHR30288">
    <property type="entry name" value="FLAGELLAR CAP/ASSEMBLY PROTEIN FLID"/>
    <property type="match status" value="1"/>
</dbReference>
<comment type="subcellular location">
    <subcellularLocation>
        <location evidence="5">Secreted</location>
    </subcellularLocation>
    <subcellularLocation>
        <location evidence="5">Bacterial flagellum</location>
    </subcellularLocation>
</comment>
<dbReference type="Pfam" id="PF02465">
    <property type="entry name" value="FliD_N"/>
    <property type="match status" value="1"/>
</dbReference>
<dbReference type="GO" id="GO:0071973">
    <property type="term" value="P:bacterial-type flagellum-dependent cell motility"/>
    <property type="evidence" value="ECO:0007669"/>
    <property type="project" value="TreeGrafter"/>
</dbReference>
<keyword evidence="3 5" id="KW-0175">Coiled coil</keyword>
<keyword evidence="8" id="KW-0282">Flagellum</keyword>
<dbReference type="InterPro" id="IPR040026">
    <property type="entry name" value="FliD"/>
</dbReference>
<keyword evidence="5" id="KW-0964">Secreted</keyword>
<evidence type="ECO:0000259" key="7">
    <source>
        <dbReference type="Pfam" id="PF07195"/>
    </source>
</evidence>
<evidence type="ECO:0000313" key="9">
    <source>
        <dbReference type="Proteomes" id="UP000619743"/>
    </source>
</evidence>
<gene>
    <name evidence="8" type="primary">fliD</name>
    <name evidence="8" type="ORF">GCM10011369_35460</name>
</gene>
<dbReference type="GO" id="GO:0007155">
    <property type="term" value="P:cell adhesion"/>
    <property type="evidence" value="ECO:0007669"/>
    <property type="project" value="InterPro"/>
</dbReference>
<dbReference type="PANTHER" id="PTHR30288:SF0">
    <property type="entry name" value="FLAGELLAR HOOK-ASSOCIATED PROTEIN 2"/>
    <property type="match status" value="1"/>
</dbReference>
<evidence type="ECO:0000259" key="6">
    <source>
        <dbReference type="Pfam" id="PF02465"/>
    </source>
</evidence>
<evidence type="ECO:0000256" key="2">
    <source>
        <dbReference type="ARBA" id="ARBA00011255"/>
    </source>
</evidence>
<comment type="similarity">
    <text evidence="1 5">Belongs to the FliD family.</text>
</comment>
<evidence type="ECO:0000256" key="3">
    <source>
        <dbReference type="ARBA" id="ARBA00023054"/>
    </source>
</evidence>
<dbReference type="GO" id="GO:0005576">
    <property type="term" value="C:extracellular region"/>
    <property type="evidence" value="ECO:0007669"/>
    <property type="project" value="UniProtKB-SubCell"/>
</dbReference>
<keyword evidence="8" id="KW-0969">Cilium</keyword>
<comment type="subunit">
    <text evidence="2 5">Homopentamer.</text>
</comment>
<keyword evidence="4 5" id="KW-0975">Bacterial flagellum</keyword>
<dbReference type="EMBL" id="BMDX01000031">
    <property type="protein sequence ID" value="GGA90229.1"/>
    <property type="molecule type" value="Genomic_DNA"/>
</dbReference>
<evidence type="ECO:0000256" key="5">
    <source>
        <dbReference type="RuleBase" id="RU362066"/>
    </source>
</evidence>
<dbReference type="Pfam" id="PF07196">
    <property type="entry name" value="Flagellin_IN"/>
    <property type="match status" value="1"/>
</dbReference>
<dbReference type="OrthoDB" id="5980200at2"/>
<feature type="coiled-coil region" evidence="5">
    <location>
        <begin position="407"/>
        <end position="434"/>
    </location>
</feature>
<reference evidence="9" key="1">
    <citation type="journal article" date="2019" name="Int. J. Syst. Evol. Microbiol.">
        <title>The Global Catalogue of Microorganisms (GCM) 10K type strain sequencing project: providing services to taxonomists for standard genome sequencing and annotation.</title>
        <authorList>
            <consortium name="The Broad Institute Genomics Platform"/>
            <consortium name="The Broad Institute Genome Sequencing Center for Infectious Disease"/>
            <person name="Wu L."/>
            <person name="Ma J."/>
        </authorList>
    </citation>
    <scope>NUCLEOTIDE SEQUENCE [LARGE SCALE GENOMIC DNA]</scope>
    <source>
        <strain evidence="9">CGMCC 1.10130</strain>
    </source>
</reference>
<comment type="caution">
    <text evidence="8">The sequence shown here is derived from an EMBL/GenBank/DDBJ whole genome shotgun (WGS) entry which is preliminary data.</text>
</comment>
<dbReference type="Proteomes" id="UP000619743">
    <property type="component" value="Unassembled WGS sequence"/>
</dbReference>